<dbReference type="PANTHER" id="PTHR43660:SF1">
    <property type="entry name" value="DIPEPTIDYL CARBOXYPEPTIDASE"/>
    <property type="match status" value="1"/>
</dbReference>
<keyword evidence="5 7" id="KW-0862">Zinc</keyword>
<evidence type="ECO:0000256" key="3">
    <source>
        <dbReference type="ARBA" id="ARBA00022723"/>
    </source>
</evidence>
<evidence type="ECO:0000256" key="4">
    <source>
        <dbReference type="ARBA" id="ARBA00022801"/>
    </source>
</evidence>
<dbReference type="FunFam" id="3.40.390.10:FF:000009">
    <property type="entry name" value="Oligopeptidase A"/>
    <property type="match status" value="1"/>
</dbReference>
<dbReference type="PANTHER" id="PTHR43660">
    <property type="entry name" value="DIPEPTIDYL CARBOXYPEPTIDASE"/>
    <property type="match status" value="1"/>
</dbReference>
<evidence type="ECO:0000259" key="8">
    <source>
        <dbReference type="Pfam" id="PF01432"/>
    </source>
</evidence>
<dbReference type="GO" id="GO:0004180">
    <property type="term" value="F:carboxypeptidase activity"/>
    <property type="evidence" value="ECO:0007669"/>
    <property type="project" value="UniProtKB-KW"/>
</dbReference>
<name>A0A917QAP7_9HYPH</name>
<evidence type="ECO:0000313" key="10">
    <source>
        <dbReference type="Proteomes" id="UP000600449"/>
    </source>
</evidence>
<dbReference type="InterPro" id="IPR045090">
    <property type="entry name" value="Pept_M3A_M3B"/>
</dbReference>
<dbReference type="SUPFAM" id="SSF55486">
    <property type="entry name" value="Metalloproteases ('zincins'), catalytic domain"/>
    <property type="match status" value="1"/>
</dbReference>
<dbReference type="InterPro" id="IPR034005">
    <property type="entry name" value="M3A_DCP"/>
</dbReference>
<keyword evidence="3 7" id="KW-0479">Metal-binding</keyword>
<keyword evidence="2 7" id="KW-0645">Protease</keyword>
<dbReference type="Gene3D" id="1.10.1370.40">
    <property type="match status" value="1"/>
</dbReference>
<keyword evidence="9" id="KW-0121">Carboxypeptidase</keyword>
<evidence type="ECO:0000256" key="7">
    <source>
        <dbReference type="RuleBase" id="RU003435"/>
    </source>
</evidence>
<dbReference type="GO" id="GO:0046872">
    <property type="term" value="F:metal ion binding"/>
    <property type="evidence" value="ECO:0007669"/>
    <property type="project" value="UniProtKB-UniRule"/>
</dbReference>
<dbReference type="EMBL" id="BMMF01000008">
    <property type="protein sequence ID" value="GGK39495.1"/>
    <property type="molecule type" value="Genomic_DNA"/>
</dbReference>
<evidence type="ECO:0000256" key="5">
    <source>
        <dbReference type="ARBA" id="ARBA00022833"/>
    </source>
</evidence>
<feature type="domain" description="Peptidase M3A/M3B catalytic" evidence="8">
    <location>
        <begin position="237"/>
        <end position="683"/>
    </location>
</feature>
<keyword evidence="10" id="KW-1185">Reference proteome</keyword>
<dbReference type="GO" id="GO:0006508">
    <property type="term" value="P:proteolysis"/>
    <property type="evidence" value="ECO:0007669"/>
    <property type="project" value="UniProtKB-KW"/>
</dbReference>
<dbReference type="AlphaFoldDB" id="A0A917QAP7"/>
<sequence length="696" mass="76543">MSADATPTANPFFQAWETPFEAPPFAAIAPAQMEEAFEAGLAAHEAEIAAIRDASEPASFENTILALERAGRDLRRVAMVFYNLAGAHTNPEIQAIERRLAPKLARHSSKVSLDAGLFARVDAVFAAREGLGLDAEALRLLERTHLGFVRAGAQLAPAAKERLAEIDQRLAEIGTAFAQNVLGDESGFTLVLEGEDDLAGLPDWLVSAAARAAQDRGLSGKHVITLARSSVEPFLAFSARRDLRKAAFEAWTRRGANGGERDNRGIVAETVRLRAERARLLGYESFAHYKLDDAMAKTPDAVSGLLGRVWGPARARAGEERDALAALAAENGESAEIAPWDWRYLAEGVRRARYDLDEGAIKPYLSLDRMIEAAFHVASRLFGLVFEERTDVPTWHPDVRAFEVKDAESAHVGLFYGDYFARPSKRSGAWASAFRTQQNLDGRVRPIIVNVMNFSAGSPDAPPLLSFDDARTLFHEFGHALHGLLSEVTYPSLAGTAVARDFVELPSQLYEHWLETPEILERFARHWKTNEPMPQALREKLIGARTFNQGFATVEYLACAFVDLDFHLLPSAGNIDPEAFERDALERIGMPDEIVMRHRTPHFAHVFAGSGYAAGYYSYMWSEVLDADAFEAFRETGDVFHPDTAAKLKEHIYSAGNRRDPAEAYAAFRGRMPDVGPLLAKRGLIEGMEAPAAGEA</sequence>
<evidence type="ECO:0000256" key="6">
    <source>
        <dbReference type="ARBA" id="ARBA00023049"/>
    </source>
</evidence>
<dbReference type="Gene3D" id="1.10.1370.10">
    <property type="entry name" value="Neurolysin, domain 3"/>
    <property type="match status" value="1"/>
</dbReference>
<evidence type="ECO:0000256" key="2">
    <source>
        <dbReference type="ARBA" id="ARBA00022670"/>
    </source>
</evidence>
<organism evidence="9 10">
    <name type="scientific">Salinarimonas ramus</name>
    <dbReference type="NCBI Taxonomy" id="690164"/>
    <lineage>
        <taxon>Bacteria</taxon>
        <taxon>Pseudomonadati</taxon>
        <taxon>Pseudomonadota</taxon>
        <taxon>Alphaproteobacteria</taxon>
        <taxon>Hyphomicrobiales</taxon>
        <taxon>Salinarimonadaceae</taxon>
        <taxon>Salinarimonas</taxon>
    </lineage>
</organism>
<keyword evidence="6 7" id="KW-0482">Metalloprotease</keyword>
<dbReference type="Proteomes" id="UP000600449">
    <property type="component" value="Unassembled WGS sequence"/>
</dbReference>
<dbReference type="RefSeq" id="WP_188913880.1">
    <property type="nucleotide sequence ID" value="NZ_BMMF01000008.1"/>
</dbReference>
<dbReference type="Gene3D" id="3.40.390.10">
    <property type="entry name" value="Collagenase (Catalytic Domain)"/>
    <property type="match status" value="1"/>
</dbReference>
<dbReference type="InterPro" id="IPR024079">
    <property type="entry name" value="MetalloPept_cat_dom_sf"/>
</dbReference>
<dbReference type="InterPro" id="IPR024077">
    <property type="entry name" value="Neurolysin/TOP_dom2"/>
</dbReference>
<comment type="cofactor">
    <cofactor evidence="7">
        <name>Zn(2+)</name>
        <dbReference type="ChEBI" id="CHEBI:29105"/>
    </cofactor>
    <text evidence="7">Binds 1 zinc ion.</text>
</comment>
<dbReference type="Pfam" id="PF01432">
    <property type="entry name" value="Peptidase_M3"/>
    <property type="match status" value="1"/>
</dbReference>
<accession>A0A917QAP7</accession>
<evidence type="ECO:0000256" key="1">
    <source>
        <dbReference type="ARBA" id="ARBA00006040"/>
    </source>
</evidence>
<comment type="caution">
    <text evidence="9">The sequence shown here is derived from an EMBL/GenBank/DDBJ whole genome shotgun (WGS) entry which is preliminary data.</text>
</comment>
<dbReference type="GO" id="GO:0005829">
    <property type="term" value="C:cytosol"/>
    <property type="evidence" value="ECO:0007669"/>
    <property type="project" value="TreeGrafter"/>
</dbReference>
<proteinExistence type="inferred from homology"/>
<keyword evidence="4 7" id="KW-0378">Hydrolase</keyword>
<comment type="similarity">
    <text evidence="1 7">Belongs to the peptidase M3 family.</text>
</comment>
<gene>
    <name evidence="9" type="primary">dcp</name>
    <name evidence="9" type="ORF">GCM10011322_28310</name>
</gene>
<dbReference type="GO" id="GO:0004222">
    <property type="term" value="F:metalloendopeptidase activity"/>
    <property type="evidence" value="ECO:0007669"/>
    <property type="project" value="InterPro"/>
</dbReference>
<dbReference type="CDD" id="cd06456">
    <property type="entry name" value="M3A_DCP"/>
    <property type="match status" value="1"/>
</dbReference>
<reference evidence="9 10" key="1">
    <citation type="journal article" date="2014" name="Int. J. Syst. Evol. Microbiol.">
        <title>Complete genome sequence of Corynebacterium casei LMG S-19264T (=DSM 44701T), isolated from a smear-ripened cheese.</title>
        <authorList>
            <consortium name="US DOE Joint Genome Institute (JGI-PGF)"/>
            <person name="Walter F."/>
            <person name="Albersmeier A."/>
            <person name="Kalinowski J."/>
            <person name="Ruckert C."/>
        </authorList>
    </citation>
    <scope>NUCLEOTIDE SEQUENCE [LARGE SCALE GENOMIC DNA]</scope>
    <source>
        <strain evidence="9 10">CGMCC 1.9161</strain>
    </source>
</reference>
<evidence type="ECO:0000313" key="9">
    <source>
        <dbReference type="EMBL" id="GGK39495.1"/>
    </source>
</evidence>
<protein>
    <submittedName>
        <fullName evidence="9">Dipeptidyl carboxypeptidase II</fullName>
    </submittedName>
</protein>
<dbReference type="InterPro" id="IPR001567">
    <property type="entry name" value="Pept_M3A_M3B_dom"/>
</dbReference>